<dbReference type="Proteomes" id="UP000015102">
    <property type="component" value="Unassembled WGS sequence"/>
</dbReference>
<dbReference type="STRING" id="36166.T1GQ56"/>
<evidence type="ECO:0000313" key="6">
    <source>
        <dbReference type="Proteomes" id="UP000015102"/>
    </source>
</evidence>
<dbReference type="Pfam" id="PF00055">
    <property type="entry name" value="Laminin_N"/>
    <property type="match status" value="2"/>
</dbReference>
<dbReference type="InterPro" id="IPR008211">
    <property type="entry name" value="Laminin_N"/>
</dbReference>
<keyword evidence="2" id="KW-0424">Laminin EGF-like domain</keyword>
<evidence type="ECO:0000256" key="2">
    <source>
        <dbReference type="ARBA" id="ARBA00023292"/>
    </source>
</evidence>
<dbReference type="EMBL" id="CAQQ02052103">
    <property type="status" value="NOT_ANNOTATED_CDS"/>
    <property type="molecule type" value="Genomic_DNA"/>
</dbReference>
<feature type="chain" id="PRO_5004577595" description="Laminin N-terminal domain-containing protein" evidence="3">
    <location>
        <begin position="17"/>
        <end position="330"/>
    </location>
</feature>
<dbReference type="SMART" id="SM00136">
    <property type="entry name" value="LamNT"/>
    <property type="match status" value="1"/>
</dbReference>
<dbReference type="HOGENOM" id="CLU_018213_4_1_1"/>
<evidence type="ECO:0000256" key="1">
    <source>
        <dbReference type="ARBA" id="ARBA00023157"/>
    </source>
</evidence>
<dbReference type="GO" id="GO:0005604">
    <property type="term" value="C:basement membrane"/>
    <property type="evidence" value="ECO:0007669"/>
    <property type="project" value="TreeGrafter"/>
</dbReference>
<feature type="signal peptide" evidence="3">
    <location>
        <begin position="1"/>
        <end position="16"/>
    </location>
</feature>
<keyword evidence="3" id="KW-0732">Signal</keyword>
<feature type="domain" description="Laminin N-terminal" evidence="4">
    <location>
        <begin position="39"/>
        <end position="312"/>
    </location>
</feature>
<dbReference type="Gene3D" id="2.60.120.260">
    <property type="entry name" value="Galactose-binding domain-like"/>
    <property type="match status" value="1"/>
</dbReference>
<dbReference type="PANTHER" id="PTHR10574:SF365">
    <property type="entry name" value="NETRIN-A-RELATED"/>
    <property type="match status" value="1"/>
</dbReference>
<sequence>MKKLVILLGLLQLVNCGEKYLRLYAPPRSTDPCYTDEGKAQKCIPDFVNAAYGAPVTASSTCGQRGPEKFCDLDNPSQCYTCENTSPRRKYSSTALTDLNNPNNVTCWRSEILQPSKSAAINLNSNSNSNSIQSSPLSQSSLTLNTKIHLDNITLTLSLGKAYELTYVSLQFCPKAIKPDSLAILKSMDFGRTWQPFQYYSSQCRQIYGRPNRETIQKSNEQEARCTDSHKYDGGSNMARGSRIAFSTLEGRPSARDFDSSKSLQEWVTATDIRVIFHRLQMPQDVAAYDDDDDGKMRTTMRRMKRIVQKMMTMICCTRIIARRITMIIP</sequence>
<evidence type="ECO:0000259" key="4">
    <source>
        <dbReference type="PROSITE" id="PS51117"/>
    </source>
</evidence>
<dbReference type="PANTHER" id="PTHR10574">
    <property type="entry name" value="NETRIN/LAMININ-RELATED"/>
    <property type="match status" value="1"/>
</dbReference>
<dbReference type="GO" id="GO:0009888">
    <property type="term" value="P:tissue development"/>
    <property type="evidence" value="ECO:0007669"/>
    <property type="project" value="TreeGrafter"/>
</dbReference>
<dbReference type="EnsemblMetazoa" id="MESCA005757-RA">
    <property type="protein sequence ID" value="MESCA005757-PA"/>
    <property type="gene ID" value="MESCA005757"/>
</dbReference>
<organism evidence="5 6">
    <name type="scientific">Megaselia scalaris</name>
    <name type="common">Humpbacked fly</name>
    <name type="synonym">Phora scalaris</name>
    <dbReference type="NCBI Taxonomy" id="36166"/>
    <lineage>
        <taxon>Eukaryota</taxon>
        <taxon>Metazoa</taxon>
        <taxon>Ecdysozoa</taxon>
        <taxon>Arthropoda</taxon>
        <taxon>Hexapoda</taxon>
        <taxon>Insecta</taxon>
        <taxon>Pterygota</taxon>
        <taxon>Neoptera</taxon>
        <taxon>Endopterygota</taxon>
        <taxon>Diptera</taxon>
        <taxon>Brachycera</taxon>
        <taxon>Muscomorpha</taxon>
        <taxon>Platypezoidea</taxon>
        <taxon>Phoridae</taxon>
        <taxon>Megaseliini</taxon>
        <taxon>Megaselia</taxon>
    </lineage>
</organism>
<dbReference type="AlphaFoldDB" id="T1GQ56"/>
<accession>T1GQ56</accession>
<name>T1GQ56_MEGSC</name>
<dbReference type="GO" id="GO:0016358">
    <property type="term" value="P:dendrite development"/>
    <property type="evidence" value="ECO:0007669"/>
    <property type="project" value="TreeGrafter"/>
</dbReference>
<keyword evidence="1" id="KW-1015">Disulfide bond</keyword>
<evidence type="ECO:0000256" key="3">
    <source>
        <dbReference type="SAM" id="SignalP"/>
    </source>
</evidence>
<dbReference type="InterPro" id="IPR050440">
    <property type="entry name" value="Laminin/Netrin_ECM"/>
</dbReference>
<reference evidence="5" key="2">
    <citation type="submission" date="2015-06" db="UniProtKB">
        <authorList>
            <consortium name="EnsemblMetazoa"/>
        </authorList>
    </citation>
    <scope>IDENTIFICATION</scope>
</reference>
<dbReference type="PROSITE" id="PS51117">
    <property type="entry name" value="LAMININ_NTER"/>
    <property type="match status" value="1"/>
</dbReference>
<dbReference type="GO" id="GO:0009887">
    <property type="term" value="P:animal organ morphogenesis"/>
    <property type="evidence" value="ECO:0007669"/>
    <property type="project" value="TreeGrafter"/>
</dbReference>
<reference evidence="6" key="1">
    <citation type="submission" date="2013-02" db="EMBL/GenBank/DDBJ databases">
        <authorList>
            <person name="Hughes D."/>
        </authorList>
    </citation>
    <scope>NUCLEOTIDE SEQUENCE</scope>
    <source>
        <strain>Durham</strain>
        <strain evidence="6">NC isolate 2 -- Noor lab</strain>
    </source>
</reference>
<proteinExistence type="predicted"/>
<dbReference type="OMA" id="CENTSPR"/>
<keyword evidence="6" id="KW-1185">Reference proteome</keyword>
<evidence type="ECO:0000313" key="5">
    <source>
        <dbReference type="EnsemblMetazoa" id="MESCA005757-PA"/>
    </source>
</evidence>
<dbReference type="GO" id="GO:0008045">
    <property type="term" value="P:motor neuron axon guidance"/>
    <property type="evidence" value="ECO:0007669"/>
    <property type="project" value="TreeGrafter"/>
</dbReference>
<protein>
    <recommendedName>
        <fullName evidence="4">Laminin N-terminal domain-containing protein</fullName>
    </recommendedName>
</protein>